<dbReference type="Proteomes" id="UP000264036">
    <property type="component" value="Unassembled WGS sequence"/>
</dbReference>
<dbReference type="InterPro" id="IPR042106">
    <property type="entry name" value="Nuo/plastoQ_OxRdtase_6_NuoJ"/>
</dbReference>
<dbReference type="EC" id="7.1.1.-" evidence="2"/>
<comment type="function">
    <text evidence="2">NDH-1 shuttles electrons from NADH, via FMN and iron-sulfur (Fe-S) centers, to quinones in the respiratory chain. Couples the redox reaction to proton translocation (for every two electrons transferred, four hydrogen ions are translocated across the cytoplasmic membrane), and thus conserves the redox energy in a proton gradient.</text>
</comment>
<comment type="caution">
    <text evidence="4">The sequence shown here is derived from an EMBL/GenBank/DDBJ whole genome shotgun (WGS) entry which is preliminary data.</text>
</comment>
<evidence type="ECO:0000313" key="4">
    <source>
        <dbReference type="EMBL" id="HBP30876.1"/>
    </source>
</evidence>
<keyword evidence="2" id="KW-1003">Cell membrane</keyword>
<feature type="transmembrane region" description="Helical" evidence="2">
    <location>
        <begin position="54"/>
        <end position="78"/>
    </location>
</feature>
<evidence type="ECO:0000313" key="5">
    <source>
        <dbReference type="Proteomes" id="UP000264036"/>
    </source>
</evidence>
<accession>A0A356LIR2</accession>
<proteinExistence type="inferred from homology"/>
<dbReference type="AlphaFoldDB" id="A0A356LIR2"/>
<comment type="catalytic activity">
    <reaction evidence="2">
        <text>a quinone + NADH + 5 H(+)(in) = a quinol + NAD(+) + 4 H(+)(out)</text>
        <dbReference type="Rhea" id="RHEA:57888"/>
        <dbReference type="ChEBI" id="CHEBI:15378"/>
        <dbReference type="ChEBI" id="CHEBI:24646"/>
        <dbReference type="ChEBI" id="CHEBI:57540"/>
        <dbReference type="ChEBI" id="CHEBI:57945"/>
        <dbReference type="ChEBI" id="CHEBI:132124"/>
    </reaction>
</comment>
<keyword evidence="2" id="KW-0520">NAD</keyword>
<feature type="transmembrane region" description="Helical" evidence="2">
    <location>
        <begin position="30"/>
        <end position="48"/>
    </location>
</feature>
<keyword evidence="2" id="KW-0472">Membrane</keyword>
<dbReference type="Gene3D" id="1.20.120.1200">
    <property type="entry name" value="NADH-ubiquinone/plastoquinone oxidoreductase chain 6, subunit NuoJ"/>
    <property type="match status" value="1"/>
</dbReference>
<organism evidence="4 5">
    <name type="scientific">Advenella kashmirensis</name>
    <dbReference type="NCBI Taxonomy" id="310575"/>
    <lineage>
        <taxon>Bacteria</taxon>
        <taxon>Pseudomonadati</taxon>
        <taxon>Pseudomonadota</taxon>
        <taxon>Betaproteobacteria</taxon>
        <taxon>Burkholderiales</taxon>
        <taxon>Alcaligenaceae</taxon>
    </lineage>
</organism>
<dbReference type="PANTHER" id="PTHR33269:SF17">
    <property type="entry name" value="NADH-UBIQUINONE OXIDOREDUCTASE CHAIN 6"/>
    <property type="match status" value="1"/>
</dbReference>
<gene>
    <name evidence="4" type="ORF">DD666_15820</name>
</gene>
<protein>
    <recommendedName>
        <fullName evidence="2">NADH-quinone oxidoreductase subunit J</fullName>
        <ecNumber evidence="2">7.1.1.-</ecNumber>
    </recommendedName>
</protein>
<keyword evidence="2" id="KW-0874">Quinone</keyword>
<dbReference type="GO" id="GO:0005886">
    <property type="term" value="C:plasma membrane"/>
    <property type="evidence" value="ECO:0007669"/>
    <property type="project" value="UniProtKB-SubCell"/>
</dbReference>
<dbReference type="NCBIfam" id="NF005164">
    <property type="entry name" value="PRK06638.1-4"/>
    <property type="match status" value="1"/>
</dbReference>
<feature type="transmembrane region" description="Helical" evidence="2">
    <location>
        <begin position="6"/>
        <end position="23"/>
    </location>
</feature>
<reference evidence="4 5" key="1">
    <citation type="journal article" date="2018" name="Nat. Biotechnol.">
        <title>A standardized bacterial taxonomy based on genome phylogeny substantially revises the tree of life.</title>
        <authorList>
            <person name="Parks D.H."/>
            <person name="Chuvochina M."/>
            <person name="Waite D.W."/>
            <person name="Rinke C."/>
            <person name="Skarshewski A."/>
            <person name="Chaumeil P.A."/>
            <person name="Hugenholtz P."/>
        </authorList>
    </citation>
    <scope>NUCLEOTIDE SEQUENCE [LARGE SCALE GENOMIC DNA]</scope>
    <source>
        <strain evidence="4">UBA10707</strain>
    </source>
</reference>
<evidence type="ECO:0000256" key="2">
    <source>
        <dbReference type="RuleBase" id="RU004429"/>
    </source>
</evidence>
<dbReference type="GO" id="GO:0048038">
    <property type="term" value="F:quinone binding"/>
    <property type="evidence" value="ECO:0007669"/>
    <property type="project" value="UniProtKB-UniRule"/>
</dbReference>
<dbReference type="PANTHER" id="PTHR33269">
    <property type="entry name" value="NADH-UBIQUINONE OXIDOREDUCTASE CHAIN 6"/>
    <property type="match status" value="1"/>
</dbReference>
<dbReference type="Pfam" id="PF00499">
    <property type="entry name" value="Oxidored_q3"/>
    <property type="match status" value="1"/>
</dbReference>
<keyword evidence="2" id="KW-0812">Transmembrane</keyword>
<keyword evidence="2" id="KW-1133">Transmembrane helix</keyword>
<sequence length="212" mass="23102">MFTTVLFYILAVILIIAGARVITATSPVTAVLHLILTFFTASMLWMLLGAEFLALLLVLVYVGAVMVLFLFVVMMIDITPANLRSGFKTYLPLGLVVGGVMVLEIAFVLGNMYLGSGPSISMPADYDNTRQLGIALYSQYSYAIQIGAMTLLVGMIAAIALTLRERRNRKYVTSDQQLRVKASDRLKMVNIPSQSEVPTTEAQDVKPAGEGK</sequence>
<feature type="compositionally biased region" description="Basic and acidic residues" evidence="3">
    <location>
        <begin position="203"/>
        <end position="212"/>
    </location>
</feature>
<comment type="similarity">
    <text evidence="1 2">Belongs to the complex I subunit 6 family.</text>
</comment>
<dbReference type="GO" id="GO:0008137">
    <property type="term" value="F:NADH dehydrogenase (ubiquinone) activity"/>
    <property type="evidence" value="ECO:0007669"/>
    <property type="project" value="UniProtKB-UniRule"/>
</dbReference>
<feature type="compositionally biased region" description="Polar residues" evidence="3">
    <location>
        <begin position="191"/>
        <end position="202"/>
    </location>
</feature>
<dbReference type="EMBL" id="DOEK01000032">
    <property type="protein sequence ID" value="HBP30876.1"/>
    <property type="molecule type" value="Genomic_DNA"/>
</dbReference>
<evidence type="ECO:0000256" key="3">
    <source>
        <dbReference type="SAM" id="MobiDB-lite"/>
    </source>
</evidence>
<feature type="region of interest" description="Disordered" evidence="3">
    <location>
        <begin position="190"/>
        <end position="212"/>
    </location>
</feature>
<dbReference type="InterPro" id="IPR001457">
    <property type="entry name" value="NADH_UbQ/plastoQ_OxRdtase_su6"/>
</dbReference>
<evidence type="ECO:0000256" key="1">
    <source>
        <dbReference type="ARBA" id="ARBA00005698"/>
    </source>
</evidence>
<feature type="transmembrane region" description="Helical" evidence="2">
    <location>
        <begin position="90"/>
        <end position="114"/>
    </location>
</feature>
<comment type="subcellular location">
    <subcellularLocation>
        <location evidence="2">Cell membrane</location>
        <topology evidence="2">Multi-pass membrane protein</topology>
    </subcellularLocation>
</comment>
<name>A0A356LIR2_9BURK</name>
<feature type="transmembrane region" description="Helical" evidence="2">
    <location>
        <begin position="142"/>
        <end position="163"/>
    </location>
</feature>